<evidence type="ECO:0000256" key="12">
    <source>
        <dbReference type="ARBA" id="ARBA00012550"/>
    </source>
</evidence>
<keyword evidence="21" id="KW-0413">Isomerase</keyword>
<keyword evidence="22" id="KW-0511">Multifunctional enzyme</keyword>
<dbReference type="InterPro" id="IPR021130">
    <property type="entry name" value="PRib-ATP_PPHydrolase-like"/>
</dbReference>
<dbReference type="FunFam" id="3.10.20.810:FF:000001">
    <property type="entry name" value="Histidine biosynthesis bifunctional protein HisIE"/>
    <property type="match status" value="1"/>
</dbReference>
<feature type="domain" description="Phosphoribosyl-AMP cyclohydrolase" evidence="24">
    <location>
        <begin position="252"/>
        <end position="324"/>
    </location>
</feature>
<comment type="pathway">
    <text evidence="5">Amino-acid biosynthesis; L-histidine biosynthesis; L-histidine from 5-phospho-alpha-D-ribose 1-diphosphate: step 4/9.</text>
</comment>
<keyword evidence="17" id="KW-0547">Nucleotide-binding</keyword>
<dbReference type="PANTHER" id="PTHR42945:SF1">
    <property type="entry name" value="HISTIDINE BIOSYNTHESIS BIFUNCTIONAL PROTEIN HIS7"/>
    <property type="match status" value="1"/>
</dbReference>
<evidence type="ECO:0000256" key="23">
    <source>
        <dbReference type="RuleBase" id="RU003657"/>
    </source>
</evidence>
<evidence type="ECO:0000256" key="19">
    <source>
        <dbReference type="ARBA" id="ARBA00022840"/>
    </source>
</evidence>
<dbReference type="InterPro" id="IPR023016">
    <property type="entry name" value="HisA/PriA"/>
</dbReference>
<evidence type="ECO:0000256" key="7">
    <source>
        <dbReference type="ARBA" id="ARBA00005204"/>
    </source>
</evidence>
<dbReference type="GO" id="GO:0005524">
    <property type="term" value="F:ATP binding"/>
    <property type="evidence" value="ECO:0007669"/>
    <property type="project" value="UniProtKB-KW"/>
</dbReference>
<protein>
    <recommendedName>
        <fullName evidence="14">Histidine biosynthesis bifunctional protein HisIE</fullName>
        <ecNumber evidence="13">3.5.4.19</ecNumber>
        <ecNumber evidence="11">3.6.1.31</ecNumber>
        <ecNumber evidence="12">5.3.1.16</ecNumber>
    </recommendedName>
</protein>
<dbReference type="GO" id="GO:0003949">
    <property type="term" value="F:1-(5-phosphoribosyl)-5-[(5-phosphoribosylamino)methylideneamino]imidazole-4-carboxamide isomerase activity"/>
    <property type="evidence" value="ECO:0007669"/>
    <property type="project" value="UniProtKB-EC"/>
</dbReference>
<dbReference type="Pfam" id="PF00977">
    <property type="entry name" value="His_biosynth"/>
    <property type="match status" value="1"/>
</dbReference>
<comment type="caution">
    <text evidence="25">The sequence shown here is derived from an EMBL/GenBank/DDBJ whole genome shotgun (WGS) entry which is preliminary data.</text>
</comment>
<evidence type="ECO:0000256" key="3">
    <source>
        <dbReference type="ARBA" id="ARBA00001460"/>
    </source>
</evidence>
<evidence type="ECO:0000256" key="18">
    <source>
        <dbReference type="ARBA" id="ARBA00022801"/>
    </source>
</evidence>
<keyword evidence="20 23" id="KW-0368">Histidine biosynthesis</keyword>
<evidence type="ECO:0000256" key="4">
    <source>
        <dbReference type="ARBA" id="ARBA00004496"/>
    </source>
</evidence>
<evidence type="ECO:0000256" key="14">
    <source>
        <dbReference type="ARBA" id="ARBA00017720"/>
    </source>
</evidence>
<evidence type="ECO:0000256" key="9">
    <source>
        <dbReference type="ARBA" id="ARBA00008299"/>
    </source>
</evidence>
<evidence type="ECO:0000256" key="8">
    <source>
        <dbReference type="ARBA" id="ARBA00007731"/>
    </source>
</evidence>
<keyword evidence="16 23" id="KW-0028">Amino-acid biosynthesis</keyword>
<comment type="pathway">
    <text evidence="6">Amino-acid biosynthesis; L-histidine biosynthesis; L-histidine from 5-phospho-alpha-D-ribose 1-diphosphate: step 3/9.</text>
</comment>
<dbReference type="EC" id="3.5.4.19" evidence="13"/>
<dbReference type="Proteomes" id="UP000649604">
    <property type="component" value="Unassembled WGS sequence"/>
</dbReference>
<reference evidence="25" key="1">
    <citation type="submission" date="2019-11" db="EMBL/GenBank/DDBJ databases">
        <title>Microbial mats filling the niche in hypersaline microbial mats.</title>
        <authorList>
            <person name="Wong H.L."/>
            <person name="Macleod F.I."/>
            <person name="White R.A. III"/>
            <person name="Burns B.P."/>
        </authorList>
    </citation>
    <scope>NUCLEOTIDE SEQUENCE</scope>
    <source>
        <strain evidence="25">Rbin_158</strain>
    </source>
</reference>
<dbReference type="GO" id="GO:0005737">
    <property type="term" value="C:cytoplasm"/>
    <property type="evidence" value="ECO:0007669"/>
    <property type="project" value="UniProtKB-SubCell"/>
</dbReference>
<comment type="similarity">
    <text evidence="9">In the N-terminal section; belongs to the PRA-CH family.</text>
</comment>
<dbReference type="NCBIfam" id="NF002747">
    <property type="entry name" value="PRK02759.1"/>
    <property type="match status" value="1"/>
</dbReference>
<dbReference type="SUPFAM" id="SSF101386">
    <property type="entry name" value="all-alpha NTP pyrophosphatases"/>
    <property type="match status" value="1"/>
</dbReference>
<evidence type="ECO:0000256" key="6">
    <source>
        <dbReference type="ARBA" id="ARBA00005169"/>
    </source>
</evidence>
<dbReference type="SUPFAM" id="SSF141734">
    <property type="entry name" value="HisI-like"/>
    <property type="match status" value="1"/>
</dbReference>
<dbReference type="NCBIfam" id="NF000768">
    <property type="entry name" value="PRK00051.1"/>
    <property type="match status" value="1"/>
</dbReference>
<organism evidence="25 26">
    <name type="scientific">candidate division KSB3 bacterium</name>
    <dbReference type="NCBI Taxonomy" id="2044937"/>
    <lineage>
        <taxon>Bacteria</taxon>
        <taxon>candidate division KSB3</taxon>
    </lineage>
</organism>
<evidence type="ECO:0000259" key="24">
    <source>
        <dbReference type="Pfam" id="PF01502"/>
    </source>
</evidence>
<dbReference type="SUPFAM" id="SSF51366">
    <property type="entry name" value="Ribulose-phoshate binding barrel"/>
    <property type="match status" value="1"/>
</dbReference>
<evidence type="ECO:0000256" key="5">
    <source>
        <dbReference type="ARBA" id="ARBA00005133"/>
    </source>
</evidence>
<dbReference type="NCBIfam" id="TIGR03188">
    <property type="entry name" value="histidine_hisI"/>
    <property type="match status" value="1"/>
</dbReference>
<dbReference type="CDD" id="cd04732">
    <property type="entry name" value="HisA"/>
    <property type="match status" value="1"/>
</dbReference>
<proteinExistence type="inferred from homology"/>
<evidence type="ECO:0000313" key="26">
    <source>
        <dbReference type="Proteomes" id="UP000649604"/>
    </source>
</evidence>
<keyword evidence="19" id="KW-0067">ATP-binding</keyword>
<evidence type="ECO:0000256" key="22">
    <source>
        <dbReference type="ARBA" id="ARBA00023268"/>
    </source>
</evidence>
<dbReference type="Gene3D" id="1.10.287.1080">
    <property type="entry name" value="MazG-like"/>
    <property type="match status" value="1"/>
</dbReference>
<evidence type="ECO:0000256" key="10">
    <source>
        <dbReference type="ARBA" id="ARBA00009667"/>
    </source>
</evidence>
<dbReference type="InterPro" id="IPR008179">
    <property type="entry name" value="HisE"/>
</dbReference>
<dbReference type="InterPro" id="IPR006062">
    <property type="entry name" value="His_biosynth"/>
</dbReference>
<dbReference type="EMBL" id="WJJP01000425">
    <property type="protein sequence ID" value="MBD3325533.1"/>
    <property type="molecule type" value="Genomic_DNA"/>
</dbReference>
<dbReference type="EC" id="5.3.1.16" evidence="12"/>
<evidence type="ECO:0000256" key="15">
    <source>
        <dbReference type="ARBA" id="ARBA00022490"/>
    </source>
</evidence>
<dbReference type="Pfam" id="PF01502">
    <property type="entry name" value="PRA-CH"/>
    <property type="match status" value="1"/>
</dbReference>
<keyword evidence="15" id="KW-0963">Cytoplasm</keyword>
<dbReference type="Gene3D" id="3.20.20.70">
    <property type="entry name" value="Aldolase class I"/>
    <property type="match status" value="1"/>
</dbReference>
<comment type="similarity">
    <text evidence="8">In the C-terminal section; belongs to the PRA-PH family.</text>
</comment>
<evidence type="ECO:0000313" key="25">
    <source>
        <dbReference type="EMBL" id="MBD3325533.1"/>
    </source>
</evidence>
<dbReference type="GO" id="GO:0000105">
    <property type="term" value="P:L-histidine biosynthetic process"/>
    <property type="evidence" value="ECO:0007669"/>
    <property type="project" value="UniProtKB-KW"/>
</dbReference>
<dbReference type="Pfam" id="PF01503">
    <property type="entry name" value="PRA-PH"/>
    <property type="match status" value="1"/>
</dbReference>
<dbReference type="InterPro" id="IPR038019">
    <property type="entry name" value="PRib_AMP_CycHydrolase_sf"/>
</dbReference>
<dbReference type="InterPro" id="IPR011060">
    <property type="entry name" value="RibuloseP-bd_barrel"/>
</dbReference>
<keyword evidence="18 25" id="KW-0378">Hydrolase</keyword>
<dbReference type="AlphaFoldDB" id="A0A9D5JWQ5"/>
<evidence type="ECO:0000256" key="20">
    <source>
        <dbReference type="ARBA" id="ARBA00023102"/>
    </source>
</evidence>
<dbReference type="GO" id="GO:0004635">
    <property type="term" value="F:phosphoribosyl-AMP cyclohydrolase activity"/>
    <property type="evidence" value="ECO:0007669"/>
    <property type="project" value="UniProtKB-EC"/>
</dbReference>
<evidence type="ECO:0000256" key="16">
    <source>
        <dbReference type="ARBA" id="ARBA00022605"/>
    </source>
</evidence>
<dbReference type="GO" id="GO:0004636">
    <property type="term" value="F:phosphoribosyl-ATP diphosphatase activity"/>
    <property type="evidence" value="ECO:0007669"/>
    <property type="project" value="UniProtKB-EC"/>
</dbReference>
<comment type="catalytic activity">
    <reaction evidence="2">
        <text>1-(5-phospho-beta-D-ribosyl)-5-[(5-phospho-beta-D-ribosylamino)methylideneamino]imidazole-4-carboxamide = 5-[(5-phospho-1-deoxy-D-ribulos-1-ylimino)methylamino]-1-(5-phospho-beta-D-ribosyl)imidazole-4-carboxamide</text>
        <dbReference type="Rhea" id="RHEA:15469"/>
        <dbReference type="ChEBI" id="CHEBI:58435"/>
        <dbReference type="ChEBI" id="CHEBI:58525"/>
        <dbReference type="EC" id="5.3.1.16"/>
    </reaction>
</comment>
<evidence type="ECO:0000256" key="21">
    <source>
        <dbReference type="ARBA" id="ARBA00023235"/>
    </source>
</evidence>
<sequence>MVIASIDIMQGKVVQLKQGQEKVLERDDPVALAREFDMYGEVAVIDLDAAMGKGDNLALIKKVLQHADCRVGGGIRSVENAKDLIAWGAKKVIIGSQAFEQNTIHHQFLRDLVAQVGRQHIMIAVDSLHGKIVTRGWKHHTDIPLLEAVEALEPYASELLFTCVEREGTMQGTDLAMVRQLTQATSTNIVVAGGVATLEELKELAALGVDVQLGMALYTGKIDLTKAFVECLNWKTDLLPTITQDDTGQVLMLAYSNKDSLRKTFASKQMTYFSRSRNALWTKGETSGHLQDFIRLRPDCDRDALLATVRQRGVACHTGSYSCFGDKRFSVQQLYAVIQDRLRTNDPESYTATLTNELVREKLMEEAQEVVEAQARDEIVWEAADLLYFLTVLLAKSDVTFPDVLSELARRRKR</sequence>
<dbReference type="PANTHER" id="PTHR42945">
    <property type="entry name" value="HISTIDINE BIOSYNTHESIS BIFUNCTIONAL PROTEIN"/>
    <property type="match status" value="1"/>
</dbReference>
<dbReference type="InterPro" id="IPR013785">
    <property type="entry name" value="Aldolase_TIM"/>
</dbReference>
<comment type="catalytic activity">
    <reaction evidence="1">
        <text>1-(5-phospho-beta-D-ribosyl)-5'-AMP + H2O = 1-(5-phospho-beta-D-ribosyl)-5-[(5-phospho-beta-D-ribosylamino)methylideneamino]imidazole-4-carboxamide</text>
        <dbReference type="Rhea" id="RHEA:20049"/>
        <dbReference type="ChEBI" id="CHEBI:15377"/>
        <dbReference type="ChEBI" id="CHEBI:58435"/>
        <dbReference type="ChEBI" id="CHEBI:59457"/>
        <dbReference type="EC" id="3.5.4.19"/>
    </reaction>
</comment>
<dbReference type="EC" id="3.6.1.31" evidence="11"/>
<evidence type="ECO:0000256" key="17">
    <source>
        <dbReference type="ARBA" id="ARBA00022741"/>
    </source>
</evidence>
<comment type="catalytic activity">
    <reaction evidence="3">
        <text>1-(5-phospho-beta-D-ribosyl)-ATP + H2O = 1-(5-phospho-beta-D-ribosyl)-5'-AMP + diphosphate + H(+)</text>
        <dbReference type="Rhea" id="RHEA:22828"/>
        <dbReference type="ChEBI" id="CHEBI:15377"/>
        <dbReference type="ChEBI" id="CHEBI:15378"/>
        <dbReference type="ChEBI" id="CHEBI:33019"/>
        <dbReference type="ChEBI" id="CHEBI:59457"/>
        <dbReference type="ChEBI" id="CHEBI:73183"/>
        <dbReference type="EC" id="3.6.1.31"/>
    </reaction>
</comment>
<evidence type="ECO:0000256" key="1">
    <source>
        <dbReference type="ARBA" id="ARBA00000024"/>
    </source>
</evidence>
<evidence type="ECO:0000256" key="11">
    <source>
        <dbReference type="ARBA" id="ARBA00012414"/>
    </source>
</evidence>
<evidence type="ECO:0000256" key="2">
    <source>
        <dbReference type="ARBA" id="ARBA00000901"/>
    </source>
</evidence>
<comment type="similarity">
    <text evidence="10 23">Belongs to the HisA/HisF family.</text>
</comment>
<dbReference type="Gene3D" id="3.10.20.810">
    <property type="entry name" value="Phosphoribosyl-AMP cyclohydrolase"/>
    <property type="match status" value="1"/>
</dbReference>
<dbReference type="InterPro" id="IPR002496">
    <property type="entry name" value="PRib_AMP_CycHydrolase_dom"/>
</dbReference>
<name>A0A9D5JWQ5_9BACT</name>
<comment type="pathway">
    <text evidence="7">Amino-acid biosynthesis; L-histidine biosynthesis; L-histidine from 5-phospho-alpha-D-ribose 1-diphosphate: step 2/9.</text>
</comment>
<accession>A0A9D5JWQ5</accession>
<evidence type="ECO:0000256" key="13">
    <source>
        <dbReference type="ARBA" id="ARBA00012721"/>
    </source>
</evidence>
<comment type="subcellular location">
    <subcellularLocation>
        <location evidence="4">Cytoplasm</location>
    </subcellularLocation>
</comment>
<gene>
    <name evidence="25" type="ORF">GF339_13160</name>
</gene>